<dbReference type="PANTHER" id="PTHR21666:SF270">
    <property type="entry name" value="MUREIN HYDROLASE ACTIVATOR ENVC"/>
    <property type="match status" value="1"/>
</dbReference>
<evidence type="ECO:0000256" key="1">
    <source>
        <dbReference type="SAM" id="MobiDB-lite"/>
    </source>
</evidence>
<dbReference type="RefSeq" id="WP_262430733.1">
    <property type="nucleotide sequence ID" value="NZ_JACRTG010000033.1"/>
</dbReference>
<feature type="domain" description="M23ase beta-sheet core" evidence="2">
    <location>
        <begin position="171"/>
        <end position="269"/>
    </location>
</feature>
<dbReference type="GO" id="GO:0004222">
    <property type="term" value="F:metalloendopeptidase activity"/>
    <property type="evidence" value="ECO:0007669"/>
    <property type="project" value="TreeGrafter"/>
</dbReference>
<feature type="compositionally biased region" description="Basic and acidic residues" evidence="1">
    <location>
        <begin position="84"/>
        <end position="98"/>
    </location>
</feature>
<dbReference type="Pfam" id="PF01551">
    <property type="entry name" value="Peptidase_M23"/>
    <property type="match status" value="1"/>
</dbReference>
<evidence type="ECO:0000259" key="2">
    <source>
        <dbReference type="Pfam" id="PF01551"/>
    </source>
</evidence>
<keyword evidence="4" id="KW-1185">Reference proteome</keyword>
<reference evidence="3" key="1">
    <citation type="submission" date="2020-08" db="EMBL/GenBank/DDBJ databases">
        <title>Genome public.</title>
        <authorList>
            <person name="Liu C."/>
            <person name="Sun Q."/>
        </authorList>
    </citation>
    <scope>NUCLEOTIDE SEQUENCE</scope>
    <source>
        <strain evidence="3">BX21</strain>
    </source>
</reference>
<evidence type="ECO:0000313" key="3">
    <source>
        <dbReference type="EMBL" id="MBC8589267.1"/>
    </source>
</evidence>
<proteinExistence type="predicted"/>
<evidence type="ECO:0000313" key="4">
    <source>
        <dbReference type="Proteomes" id="UP000601171"/>
    </source>
</evidence>
<name>A0A926EZI0_9FIRM</name>
<gene>
    <name evidence="3" type="ORF">H8707_13685</name>
</gene>
<dbReference type="AlphaFoldDB" id="A0A926EZI0"/>
<dbReference type="InterPro" id="IPR050570">
    <property type="entry name" value="Cell_wall_metabolism_enzyme"/>
</dbReference>
<comment type="caution">
    <text evidence="3">The sequence shown here is derived from an EMBL/GenBank/DDBJ whole genome shotgun (WGS) entry which is preliminary data.</text>
</comment>
<dbReference type="CDD" id="cd12797">
    <property type="entry name" value="M23_peptidase"/>
    <property type="match status" value="1"/>
</dbReference>
<feature type="region of interest" description="Disordered" evidence="1">
    <location>
        <begin position="72"/>
        <end position="106"/>
    </location>
</feature>
<dbReference type="Gene3D" id="2.70.70.10">
    <property type="entry name" value="Glucose Permease (Domain IIA)"/>
    <property type="match status" value="1"/>
</dbReference>
<dbReference type="InterPro" id="IPR011055">
    <property type="entry name" value="Dup_hybrid_motif"/>
</dbReference>
<dbReference type="InterPro" id="IPR016047">
    <property type="entry name" value="M23ase_b-sheet_dom"/>
</dbReference>
<sequence length="274" mass="30826">MKQRLIKFLKKNGFLLFLFICVCVVAAGTIYVSTRDFKAQDKGKLDDLIILDENGEKSSDIQDVITKDEHNEQLGGEEVWTGSKTDEKSEELESKDETNIDSEPDIPVLDNLDDLEFVDDEDDDDNEKVDEDVELVTENPKGAILPVEGEIITDFTKDTLIYSKTLEEWRSHNGIDIKANEGSKVKAPLDGIVKDVYEDELWGIVIVIDHGDGLETKLTNLGTKEMVKPGLKVNRGDHISTIGKTADIEMELEPHIHYEIRKNGKIIDPRSISK</sequence>
<organism evidence="3 4">
    <name type="scientific">Paratissierella segnis</name>
    <dbReference type="NCBI Taxonomy" id="2763679"/>
    <lineage>
        <taxon>Bacteria</taxon>
        <taxon>Bacillati</taxon>
        <taxon>Bacillota</taxon>
        <taxon>Tissierellia</taxon>
        <taxon>Tissierellales</taxon>
        <taxon>Tissierellaceae</taxon>
        <taxon>Paratissierella</taxon>
    </lineage>
</organism>
<dbReference type="PANTHER" id="PTHR21666">
    <property type="entry name" value="PEPTIDASE-RELATED"/>
    <property type="match status" value="1"/>
</dbReference>
<dbReference type="SUPFAM" id="SSF51261">
    <property type="entry name" value="Duplicated hybrid motif"/>
    <property type="match status" value="1"/>
</dbReference>
<dbReference type="EMBL" id="JACRTG010000033">
    <property type="protein sequence ID" value="MBC8589267.1"/>
    <property type="molecule type" value="Genomic_DNA"/>
</dbReference>
<dbReference type="Proteomes" id="UP000601171">
    <property type="component" value="Unassembled WGS sequence"/>
</dbReference>
<protein>
    <submittedName>
        <fullName evidence="3">M23 family metallopeptidase</fullName>
    </submittedName>
</protein>
<accession>A0A926EZI0</accession>